<feature type="repeat" description="WD" evidence="3">
    <location>
        <begin position="422"/>
        <end position="463"/>
    </location>
</feature>
<evidence type="ECO:0000313" key="7">
    <source>
        <dbReference type="Proteomes" id="UP000494163"/>
    </source>
</evidence>
<evidence type="ECO:0000256" key="4">
    <source>
        <dbReference type="SAM" id="MobiDB-lite"/>
    </source>
</evidence>
<dbReference type="GO" id="GO:0030621">
    <property type="term" value="F:U4 snRNA binding"/>
    <property type="evidence" value="ECO:0007669"/>
    <property type="project" value="TreeGrafter"/>
</dbReference>
<evidence type="ECO:0000256" key="3">
    <source>
        <dbReference type="PROSITE-ProRule" id="PRU00221"/>
    </source>
</evidence>
<dbReference type="Gene3D" id="2.130.10.10">
    <property type="entry name" value="YVTN repeat-like/Quinoprotein amine dehydrogenase"/>
    <property type="match status" value="3"/>
</dbReference>
<dbReference type="InterPro" id="IPR020472">
    <property type="entry name" value="WD40_PAC1"/>
</dbReference>
<proteinExistence type="predicted"/>
<feature type="compositionally biased region" description="Low complexity" evidence="4">
    <location>
        <begin position="67"/>
        <end position="80"/>
    </location>
</feature>
<sequence>MSDDDDIQYVKRQRTLHYGSLEETERKRQNQSTPSSGTPAATTTTPTPTGQLEDIESDEDYEESSKKANSTKPAAPTPTAAALANKIDDDYFDLENEMERDKVALLEEFERKKRARQINVSTDDAEIKNNLRQLNEPICFFGEGPAERRRRLKELLAGLGENAIKQKQNEEEERKLQQREQEATWYHEGPDTLRVARLWIADYSLPRAWQRLERAREALDLPSATRAGRMVELQKKLQSLAPLCSQVGDTRPVSSAAFSTDSKLLLTASWSGLCKLWSVPDCELQQTLRGHASYVGGVALRPDVKQDEKNVVAMATGGHDGAVKLWGFGNEESIADITGHMPHRVSKLEFHPSGRFLATACYDSSWRLWDLEQKTEVLHQEGHAKPVHCLSYQSDGSVLVTGGLDAFGRVWDLRTGRCVMFLEGHLGAIFGADFSPNGFHIATGSQDNTCKIWDLRRRQPVYTIPAHTNLISDVRYQQDGGSFLVTCSYDCTTKIWSNKTWQPLKTLTGHDNKVIAVDVSANSQYIATTSFDRTFKLWAPDS</sequence>
<dbReference type="SMART" id="SM00500">
    <property type="entry name" value="SFM"/>
    <property type="match status" value="1"/>
</dbReference>
<evidence type="ECO:0000256" key="2">
    <source>
        <dbReference type="ARBA" id="ARBA00022737"/>
    </source>
</evidence>
<dbReference type="PROSITE" id="PS00678">
    <property type="entry name" value="WD_REPEATS_1"/>
    <property type="match status" value="2"/>
</dbReference>
<organism evidence="6 7">
    <name type="scientific">Drosophila busckii</name>
    <name type="common">Fruit fly</name>
    <dbReference type="NCBI Taxonomy" id="30019"/>
    <lineage>
        <taxon>Eukaryota</taxon>
        <taxon>Metazoa</taxon>
        <taxon>Ecdysozoa</taxon>
        <taxon>Arthropoda</taxon>
        <taxon>Hexapoda</taxon>
        <taxon>Insecta</taxon>
        <taxon>Pterygota</taxon>
        <taxon>Neoptera</taxon>
        <taxon>Endopterygota</taxon>
        <taxon>Diptera</taxon>
        <taxon>Brachycera</taxon>
        <taxon>Muscomorpha</taxon>
        <taxon>Ephydroidea</taxon>
        <taxon>Drosophilidae</taxon>
        <taxon>Drosophila</taxon>
    </lineage>
</organism>
<dbReference type="GO" id="GO:0000398">
    <property type="term" value="P:mRNA splicing, via spliceosome"/>
    <property type="evidence" value="ECO:0007669"/>
    <property type="project" value="TreeGrafter"/>
</dbReference>
<keyword evidence="2" id="KW-0677">Repeat</keyword>
<feature type="domain" description="Pre-mRNA processing factor 4 (PRP4)-like" evidence="5">
    <location>
        <begin position="122"/>
        <end position="174"/>
    </location>
</feature>
<feature type="repeat" description="WD" evidence="3">
    <location>
        <begin position="288"/>
        <end position="336"/>
    </location>
</feature>
<dbReference type="PROSITE" id="PS50294">
    <property type="entry name" value="WD_REPEATS_REGION"/>
    <property type="match status" value="3"/>
</dbReference>
<dbReference type="PROSITE" id="PS50082">
    <property type="entry name" value="WD_REPEATS_2"/>
    <property type="match status" value="7"/>
</dbReference>
<dbReference type="InterPro" id="IPR014906">
    <property type="entry name" value="PRP4-like"/>
</dbReference>
<dbReference type="InterPro" id="IPR001680">
    <property type="entry name" value="WD40_rpt"/>
</dbReference>
<dbReference type="Pfam" id="PF08799">
    <property type="entry name" value="PRP4"/>
    <property type="match status" value="1"/>
</dbReference>
<feature type="compositionally biased region" description="Low complexity" evidence="4">
    <location>
        <begin position="32"/>
        <end position="50"/>
    </location>
</feature>
<dbReference type="OMA" id="LNEPICY"/>
<dbReference type="PRINTS" id="PR00320">
    <property type="entry name" value="GPROTEINBRPT"/>
</dbReference>
<dbReference type="GO" id="GO:0046540">
    <property type="term" value="C:U4/U6 x U5 tri-snRNP complex"/>
    <property type="evidence" value="ECO:0007669"/>
    <property type="project" value="TreeGrafter"/>
</dbReference>
<dbReference type="OrthoDB" id="540662at2759"/>
<dbReference type="InterPro" id="IPR015943">
    <property type="entry name" value="WD40/YVTN_repeat-like_dom_sf"/>
</dbReference>
<keyword evidence="7" id="KW-1185">Reference proteome</keyword>
<dbReference type="SMART" id="SM00320">
    <property type="entry name" value="WD40"/>
    <property type="match status" value="7"/>
</dbReference>
<dbReference type="STRING" id="30019.A0A0M4EH75"/>
<dbReference type="EMBL" id="CP012525">
    <property type="protein sequence ID" value="ALC43902.1"/>
    <property type="molecule type" value="Genomic_DNA"/>
</dbReference>
<dbReference type="InterPro" id="IPR036322">
    <property type="entry name" value="WD40_repeat_dom_sf"/>
</dbReference>
<feature type="repeat" description="WD" evidence="3">
    <location>
        <begin position="507"/>
        <end position="542"/>
    </location>
</feature>
<feature type="repeat" description="WD" evidence="3">
    <location>
        <begin position="464"/>
        <end position="506"/>
    </location>
</feature>
<evidence type="ECO:0000313" key="6">
    <source>
        <dbReference type="EMBL" id="ALC43902.1"/>
    </source>
</evidence>
<feature type="region of interest" description="Disordered" evidence="4">
    <location>
        <begin position="1"/>
        <end position="80"/>
    </location>
</feature>
<dbReference type="Proteomes" id="UP000494163">
    <property type="component" value="Chromosome 3L"/>
</dbReference>
<dbReference type="SMR" id="A0A0M4EH75"/>
<dbReference type="FunFam" id="2.130.10.10:FF:000443">
    <property type="entry name" value="U4/U6 small nuclear ribonucleoprotein Prp4"/>
    <property type="match status" value="1"/>
</dbReference>
<dbReference type="FunFam" id="2.130.10.10:FF:001211">
    <property type="entry name" value="CBN-PRP-4 protein"/>
    <property type="match status" value="1"/>
</dbReference>
<dbReference type="PANTHER" id="PTHR19846:SF0">
    <property type="entry name" value="PRE-MRNA PROCESSING FACTOR 4"/>
    <property type="match status" value="1"/>
</dbReference>
<dbReference type="PANTHER" id="PTHR19846">
    <property type="entry name" value="WD40 REPEAT PROTEIN"/>
    <property type="match status" value="1"/>
</dbReference>
<evidence type="ECO:0000256" key="1">
    <source>
        <dbReference type="ARBA" id="ARBA00022574"/>
    </source>
</evidence>
<feature type="repeat" description="WD" evidence="3">
    <location>
        <begin position="345"/>
        <end position="379"/>
    </location>
</feature>
<dbReference type="GO" id="GO:0017070">
    <property type="term" value="F:U6 snRNA binding"/>
    <property type="evidence" value="ECO:0007669"/>
    <property type="project" value="TreeGrafter"/>
</dbReference>
<dbReference type="CDD" id="cd00200">
    <property type="entry name" value="WD40"/>
    <property type="match status" value="1"/>
</dbReference>
<feature type="repeat" description="WD" evidence="3">
    <location>
        <begin position="380"/>
        <end position="421"/>
    </location>
</feature>
<dbReference type="InterPro" id="IPR036285">
    <property type="entry name" value="PRP4-like_sf"/>
</dbReference>
<keyword evidence="1 3" id="KW-0853">WD repeat</keyword>
<dbReference type="AlphaFoldDB" id="A0A0M4EH75"/>
<protein>
    <submittedName>
        <fullName evidence="6">U4-U6-60K</fullName>
    </submittedName>
</protein>
<dbReference type="InterPro" id="IPR019775">
    <property type="entry name" value="WD40_repeat_CS"/>
</dbReference>
<feature type="repeat" description="WD" evidence="3">
    <location>
        <begin position="246"/>
        <end position="287"/>
    </location>
</feature>
<gene>
    <name evidence="6" type="ORF">Dbus_chr3Lg1068</name>
</gene>
<name>A0A0M4EH75_DROBS</name>
<dbReference type="Pfam" id="PF00400">
    <property type="entry name" value="WD40"/>
    <property type="match status" value="7"/>
</dbReference>
<reference evidence="6 7" key="1">
    <citation type="submission" date="2015-08" db="EMBL/GenBank/DDBJ databases">
        <title>Ancestral chromatin configuration constrains chromatin evolution on differentiating sex chromosomes in Drosophila.</title>
        <authorList>
            <person name="Zhou Q."/>
            <person name="Bachtrog D."/>
        </authorList>
    </citation>
    <scope>NUCLEOTIDE SEQUENCE [LARGE SCALE GENOMIC DNA]</scope>
    <source>
        <tissue evidence="6">Whole larvae</tissue>
    </source>
</reference>
<evidence type="ECO:0000259" key="5">
    <source>
        <dbReference type="SMART" id="SM00500"/>
    </source>
</evidence>
<dbReference type="SUPFAM" id="SSF50978">
    <property type="entry name" value="WD40 repeat-like"/>
    <property type="match status" value="1"/>
</dbReference>
<dbReference type="Gene3D" id="4.10.280.110">
    <property type="entry name" value="Pre-mRNA processing factor 4 domain"/>
    <property type="match status" value="1"/>
</dbReference>
<feature type="compositionally biased region" description="Acidic residues" evidence="4">
    <location>
        <begin position="53"/>
        <end position="62"/>
    </location>
</feature>
<accession>A0A0M4EH75</accession>
<dbReference type="SUPFAM" id="SSF158230">
    <property type="entry name" value="PRP4-like"/>
    <property type="match status" value="1"/>
</dbReference>